<evidence type="ECO:0000256" key="5">
    <source>
        <dbReference type="ARBA" id="ARBA00022989"/>
    </source>
</evidence>
<evidence type="ECO:0000313" key="9">
    <source>
        <dbReference type="EMBL" id="KAJ7369414.1"/>
    </source>
</evidence>
<evidence type="ECO:0000256" key="4">
    <source>
        <dbReference type="ARBA" id="ARBA00022692"/>
    </source>
</evidence>
<feature type="transmembrane region" description="Helical" evidence="8">
    <location>
        <begin position="12"/>
        <end position="34"/>
    </location>
</feature>
<feature type="non-terminal residue" evidence="9">
    <location>
        <position position="1"/>
    </location>
</feature>
<evidence type="ECO:0000256" key="2">
    <source>
        <dbReference type="ARBA" id="ARBA00022448"/>
    </source>
</evidence>
<accession>A0A9W9YX87</accession>
<keyword evidence="2" id="KW-0813">Transport</keyword>
<comment type="caution">
    <text evidence="9">The sequence shown here is derived from an EMBL/GenBank/DDBJ whole genome shotgun (WGS) entry which is preliminary data.</text>
</comment>
<evidence type="ECO:0000313" key="10">
    <source>
        <dbReference type="Proteomes" id="UP001163046"/>
    </source>
</evidence>
<keyword evidence="10" id="KW-1185">Reference proteome</keyword>
<proteinExistence type="predicted"/>
<dbReference type="GO" id="GO:0071939">
    <property type="term" value="P:vitamin A import into cell"/>
    <property type="evidence" value="ECO:0007669"/>
    <property type="project" value="TreeGrafter"/>
</dbReference>
<evidence type="ECO:0000256" key="1">
    <source>
        <dbReference type="ARBA" id="ARBA00004651"/>
    </source>
</evidence>
<feature type="transmembrane region" description="Helical" evidence="8">
    <location>
        <begin position="54"/>
        <end position="74"/>
    </location>
</feature>
<name>A0A9W9YX87_9CNID</name>
<dbReference type="PANTHER" id="PTHR21444:SF15">
    <property type="entry name" value="RECEPTOR FOR RETINOL UPTAKE STRA6"/>
    <property type="match status" value="1"/>
</dbReference>
<dbReference type="GO" id="GO:0005886">
    <property type="term" value="C:plasma membrane"/>
    <property type="evidence" value="ECO:0007669"/>
    <property type="project" value="UniProtKB-SubCell"/>
</dbReference>
<keyword evidence="4 8" id="KW-0812">Transmembrane</keyword>
<dbReference type="Pfam" id="PF14752">
    <property type="entry name" value="RBP_receptor"/>
    <property type="match status" value="1"/>
</dbReference>
<reference evidence="9" key="1">
    <citation type="submission" date="2023-01" db="EMBL/GenBank/DDBJ databases">
        <title>Genome assembly of the deep-sea coral Lophelia pertusa.</title>
        <authorList>
            <person name="Herrera S."/>
            <person name="Cordes E."/>
        </authorList>
    </citation>
    <scope>NUCLEOTIDE SEQUENCE</scope>
    <source>
        <strain evidence="9">USNM1676648</strain>
        <tissue evidence="9">Polyp</tissue>
    </source>
</reference>
<comment type="subcellular location">
    <subcellularLocation>
        <location evidence="1">Cell membrane</location>
        <topology evidence="1">Multi-pass membrane protein</topology>
    </subcellularLocation>
</comment>
<dbReference type="PANTHER" id="PTHR21444">
    <property type="entry name" value="COILED-COIL DOMAIN-CONTAINING PROTEIN 180"/>
    <property type="match status" value="1"/>
</dbReference>
<evidence type="ECO:0000256" key="7">
    <source>
        <dbReference type="ARBA" id="ARBA00023170"/>
    </source>
</evidence>
<keyword evidence="3" id="KW-1003">Cell membrane</keyword>
<protein>
    <submittedName>
        <fullName evidence="9">Uncharacterized protein</fullName>
    </submittedName>
</protein>
<dbReference type="OrthoDB" id="2376984at2759"/>
<dbReference type="GO" id="GO:0038023">
    <property type="term" value="F:signaling receptor activity"/>
    <property type="evidence" value="ECO:0007669"/>
    <property type="project" value="InterPro"/>
</dbReference>
<dbReference type="InterPro" id="IPR026612">
    <property type="entry name" value="STRA6-like"/>
</dbReference>
<evidence type="ECO:0000256" key="3">
    <source>
        <dbReference type="ARBA" id="ARBA00022475"/>
    </source>
</evidence>
<feature type="non-terminal residue" evidence="9">
    <location>
        <position position="96"/>
    </location>
</feature>
<gene>
    <name evidence="9" type="ORF">OS493_039178</name>
</gene>
<sequence>PVNLVDSYENRFAFACAFGATAMKCLSILFFGTYSEVFTTEMIAWIESPEVPSYIGIIWKIVAMFVIGIAYYPLFACMATDYKITGLVIGFLYSAL</sequence>
<evidence type="ECO:0000256" key="6">
    <source>
        <dbReference type="ARBA" id="ARBA00023136"/>
    </source>
</evidence>
<dbReference type="Proteomes" id="UP001163046">
    <property type="component" value="Unassembled WGS sequence"/>
</dbReference>
<dbReference type="EMBL" id="MU826987">
    <property type="protein sequence ID" value="KAJ7369414.1"/>
    <property type="molecule type" value="Genomic_DNA"/>
</dbReference>
<evidence type="ECO:0000256" key="8">
    <source>
        <dbReference type="SAM" id="Phobius"/>
    </source>
</evidence>
<dbReference type="GO" id="GO:0034632">
    <property type="term" value="F:retinol transmembrane transporter activity"/>
    <property type="evidence" value="ECO:0007669"/>
    <property type="project" value="InterPro"/>
</dbReference>
<dbReference type="AlphaFoldDB" id="A0A9W9YX87"/>
<keyword evidence="5 8" id="KW-1133">Transmembrane helix</keyword>
<keyword evidence="6 8" id="KW-0472">Membrane</keyword>
<keyword evidence="7" id="KW-0675">Receptor</keyword>
<organism evidence="9 10">
    <name type="scientific">Desmophyllum pertusum</name>
    <dbReference type="NCBI Taxonomy" id="174260"/>
    <lineage>
        <taxon>Eukaryota</taxon>
        <taxon>Metazoa</taxon>
        <taxon>Cnidaria</taxon>
        <taxon>Anthozoa</taxon>
        <taxon>Hexacorallia</taxon>
        <taxon>Scleractinia</taxon>
        <taxon>Caryophylliina</taxon>
        <taxon>Caryophylliidae</taxon>
        <taxon>Desmophyllum</taxon>
    </lineage>
</organism>